<evidence type="ECO:0000256" key="1">
    <source>
        <dbReference type="ARBA" id="ARBA00001974"/>
    </source>
</evidence>
<sequence>MDTPVLIAGGGPVGLATALELAHHGVHSLVVEPRAEVSWLRPRAKTTSARTMELFRRWGLAAVIRERAPLPVSWSDEAVFATSLLGREITRFRGCFGLDLTGDDLVAEPGQQVAQPLVEQVLREAVEASPYAMLLTGWRVETLREDAEGVSITLRNDGTLRNDAALRNEEQRTVRAAYVVGCDGSRSVTREAIGARYEGRDDARPNFNVVFRAPGLAERVPHGPAVHYWILSPSQPGLVGRLDLADTWWCIGQGVTREEADPLGLVRALVGDDIQAEILATDPWKARMLLADRYASDRVFLAGDAAHQNPPWGGHGFNTGVGDAVNIGWRLAAVVNGWGAPALLHGYEAERRPIAQRTIAEAARNMATLSPELTDPRLAGDDATFKSARPGVAAAVHRAKDSEFHSLDLVLGYTYAGSPHVSTGAGERLPHRWLAPGVSLYDRLGKAFTLIGDSSTLAAADITKVAAELSIPLTTWHDPTRVGLALVRPDQHVAWTSTTADEDGRTALLRATGAHPDGRRNVRMGLVGN</sequence>
<evidence type="ECO:0000313" key="6">
    <source>
        <dbReference type="Proteomes" id="UP001501509"/>
    </source>
</evidence>
<dbReference type="Gene3D" id="3.50.50.60">
    <property type="entry name" value="FAD/NAD(P)-binding domain"/>
    <property type="match status" value="1"/>
</dbReference>
<evidence type="ECO:0000256" key="2">
    <source>
        <dbReference type="ARBA" id="ARBA00022630"/>
    </source>
</evidence>
<evidence type="ECO:0000259" key="4">
    <source>
        <dbReference type="Pfam" id="PF01494"/>
    </source>
</evidence>
<dbReference type="Gene3D" id="3.40.30.120">
    <property type="match status" value="1"/>
</dbReference>
<dbReference type="NCBIfam" id="NF004780">
    <property type="entry name" value="PRK06126.1"/>
    <property type="match status" value="1"/>
</dbReference>
<dbReference type="InterPro" id="IPR036188">
    <property type="entry name" value="FAD/NAD-bd_sf"/>
</dbReference>
<reference evidence="5 6" key="1">
    <citation type="journal article" date="2019" name="Int. J. Syst. Evol. Microbiol.">
        <title>The Global Catalogue of Microorganisms (GCM) 10K type strain sequencing project: providing services to taxonomists for standard genome sequencing and annotation.</title>
        <authorList>
            <consortium name="The Broad Institute Genomics Platform"/>
            <consortium name="The Broad Institute Genome Sequencing Center for Infectious Disease"/>
            <person name="Wu L."/>
            <person name="Ma J."/>
        </authorList>
    </citation>
    <scope>NUCLEOTIDE SEQUENCE [LARGE SCALE GENOMIC DNA]</scope>
    <source>
        <strain evidence="5 6">JCM 6833</strain>
    </source>
</reference>
<dbReference type="Pfam" id="PF21274">
    <property type="entry name" value="Rng_hyd_C"/>
    <property type="match status" value="1"/>
</dbReference>
<dbReference type="InterPro" id="IPR002938">
    <property type="entry name" value="FAD-bd"/>
</dbReference>
<dbReference type="PANTHER" id="PTHR43004">
    <property type="entry name" value="TRK SYSTEM POTASSIUM UPTAKE PROTEIN"/>
    <property type="match status" value="1"/>
</dbReference>
<evidence type="ECO:0000256" key="3">
    <source>
        <dbReference type="ARBA" id="ARBA00022827"/>
    </source>
</evidence>
<dbReference type="PANTHER" id="PTHR43004:SF19">
    <property type="entry name" value="BINDING MONOOXYGENASE, PUTATIVE (JCVI)-RELATED"/>
    <property type="match status" value="1"/>
</dbReference>
<dbReference type="EMBL" id="BAAATD010000020">
    <property type="protein sequence ID" value="GAA2636356.1"/>
    <property type="molecule type" value="Genomic_DNA"/>
</dbReference>
<comment type="cofactor">
    <cofactor evidence="1">
        <name>FAD</name>
        <dbReference type="ChEBI" id="CHEBI:57692"/>
    </cofactor>
</comment>
<name>A0ABN3QW93_9ACTN</name>
<keyword evidence="3" id="KW-0274">FAD</keyword>
<feature type="domain" description="FAD-binding" evidence="4">
    <location>
        <begin position="2"/>
        <end position="361"/>
    </location>
</feature>
<comment type="caution">
    <text evidence="5">The sequence shown here is derived from an EMBL/GenBank/DDBJ whole genome shotgun (WGS) entry which is preliminary data.</text>
</comment>
<dbReference type="PRINTS" id="PR00420">
    <property type="entry name" value="RNGMNOXGNASE"/>
</dbReference>
<dbReference type="SUPFAM" id="SSF51905">
    <property type="entry name" value="FAD/NAD(P)-binding domain"/>
    <property type="match status" value="1"/>
</dbReference>
<keyword evidence="2" id="KW-0285">Flavoprotein</keyword>
<organism evidence="5 6">
    <name type="scientific">Actinomadura fulvescens</name>
    <dbReference type="NCBI Taxonomy" id="46160"/>
    <lineage>
        <taxon>Bacteria</taxon>
        <taxon>Bacillati</taxon>
        <taxon>Actinomycetota</taxon>
        <taxon>Actinomycetes</taxon>
        <taxon>Streptosporangiales</taxon>
        <taxon>Thermomonosporaceae</taxon>
        <taxon>Actinomadura</taxon>
    </lineage>
</organism>
<keyword evidence="6" id="KW-1185">Reference proteome</keyword>
<dbReference type="RefSeq" id="WP_410558561.1">
    <property type="nucleotide sequence ID" value="NZ_JAXCGB010000069.1"/>
</dbReference>
<protein>
    <submittedName>
        <fullName evidence="5">FAD-dependent oxidoreductase</fullName>
    </submittedName>
</protein>
<accession>A0ABN3QW93</accession>
<proteinExistence type="predicted"/>
<gene>
    <name evidence="5" type="ORF">GCM10010411_89490</name>
</gene>
<dbReference type="Proteomes" id="UP001501509">
    <property type="component" value="Unassembled WGS sequence"/>
</dbReference>
<dbReference type="InterPro" id="IPR050641">
    <property type="entry name" value="RIFMO-like"/>
</dbReference>
<evidence type="ECO:0000313" key="5">
    <source>
        <dbReference type="EMBL" id="GAA2636356.1"/>
    </source>
</evidence>
<dbReference type="Pfam" id="PF01494">
    <property type="entry name" value="FAD_binding_3"/>
    <property type="match status" value="1"/>
</dbReference>
<dbReference type="Gene3D" id="3.30.9.10">
    <property type="entry name" value="D-Amino Acid Oxidase, subunit A, domain 2"/>
    <property type="match status" value="1"/>
</dbReference>